<evidence type="ECO:0000256" key="2">
    <source>
        <dbReference type="RuleBase" id="RU003719"/>
    </source>
</evidence>
<dbReference type="Pfam" id="PF02826">
    <property type="entry name" value="2-Hacid_dh_C"/>
    <property type="match status" value="1"/>
</dbReference>
<dbReference type="PANTHER" id="PTHR10996">
    <property type="entry name" value="2-HYDROXYACID DEHYDROGENASE-RELATED"/>
    <property type="match status" value="1"/>
</dbReference>
<dbReference type="Proteomes" id="UP001528672">
    <property type="component" value="Unassembled WGS sequence"/>
</dbReference>
<dbReference type="RefSeq" id="WP_273926385.1">
    <property type="nucleotide sequence ID" value="NZ_JAQSIO010000003.1"/>
</dbReference>
<comment type="similarity">
    <text evidence="2">Belongs to the D-isomer specific 2-hydroxyacid dehydrogenase family.</text>
</comment>
<dbReference type="InterPro" id="IPR006140">
    <property type="entry name" value="D-isomer_DH_NAD-bd"/>
</dbReference>
<dbReference type="PANTHER" id="PTHR10996:SF283">
    <property type="entry name" value="GLYOXYLATE_HYDROXYPYRUVATE REDUCTASE B"/>
    <property type="match status" value="1"/>
</dbReference>
<feature type="domain" description="D-isomer specific 2-hydroxyacid dehydrogenase catalytic" evidence="3">
    <location>
        <begin position="14"/>
        <end position="328"/>
    </location>
</feature>
<evidence type="ECO:0000256" key="1">
    <source>
        <dbReference type="ARBA" id="ARBA00023002"/>
    </source>
</evidence>
<dbReference type="PROSITE" id="PS00671">
    <property type="entry name" value="D_2_HYDROXYACID_DH_3"/>
    <property type="match status" value="1"/>
</dbReference>
<dbReference type="SUPFAM" id="SSF52283">
    <property type="entry name" value="Formate/glycerate dehydrogenase catalytic domain-like"/>
    <property type="match status" value="1"/>
</dbReference>
<feature type="domain" description="D-isomer specific 2-hydroxyacid dehydrogenase NAD-binding" evidence="4">
    <location>
        <begin position="117"/>
        <end position="300"/>
    </location>
</feature>
<dbReference type="InterPro" id="IPR050223">
    <property type="entry name" value="D-isomer_2-hydroxyacid_DH"/>
</dbReference>
<evidence type="ECO:0000313" key="5">
    <source>
        <dbReference type="EMBL" id="MDD0814712.1"/>
    </source>
</evidence>
<sequence>MSVSAFASPQRRRVLVFRELPAQQLALLQAQYEVTVANPRLPAHQAAFEAALPLAEGMIGSSVPITEAMLDQAPHLKVISSISVGVDNYPLAALRSRGITLCHTPGVLTETTADTVFALIMASSRRLVELALHVREGHWQRNIDESLFGRDVHGKTLGILGFGRIGQALARRAALGFNMPVLYHARREVDVAQQAPELLGRVQHRPLDEVLSQADIVAAVLPLTPATRGLMNEATFARMKPGAIFINGARGAIVDEAALLRALDSGTLAAAGLDVFATEPLPMDSPLRQHPRVTALPHIGSATHETREAMAAMATRNLLKALAGEAPEGLYAEGPEPL</sequence>
<dbReference type="SUPFAM" id="SSF51735">
    <property type="entry name" value="NAD(P)-binding Rossmann-fold domains"/>
    <property type="match status" value="1"/>
</dbReference>
<keyword evidence="1 2" id="KW-0560">Oxidoreductase</keyword>
<evidence type="ECO:0000259" key="4">
    <source>
        <dbReference type="Pfam" id="PF02826"/>
    </source>
</evidence>
<proteinExistence type="inferred from homology"/>
<comment type="caution">
    <text evidence="5">The sequence shown here is derived from an EMBL/GenBank/DDBJ whole genome shotgun (WGS) entry which is preliminary data.</text>
</comment>
<organism evidence="5 6">
    <name type="scientific">Curvibacter microcysteis</name>
    <dbReference type="NCBI Taxonomy" id="3026419"/>
    <lineage>
        <taxon>Bacteria</taxon>
        <taxon>Pseudomonadati</taxon>
        <taxon>Pseudomonadota</taxon>
        <taxon>Betaproteobacteria</taxon>
        <taxon>Burkholderiales</taxon>
        <taxon>Comamonadaceae</taxon>
        <taxon>Curvibacter</taxon>
    </lineage>
</organism>
<evidence type="ECO:0000313" key="6">
    <source>
        <dbReference type="Proteomes" id="UP001528672"/>
    </source>
</evidence>
<name>A0ABT5MFL5_9BURK</name>
<dbReference type="EMBL" id="JAQSIO010000003">
    <property type="protein sequence ID" value="MDD0814712.1"/>
    <property type="molecule type" value="Genomic_DNA"/>
</dbReference>
<dbReference type="InterPro" id="IPR006139">
    <property type="entry name" value="D-isomer_2_OHA_DH_cat_dom"/>
</dbReference>
<accession>A0ABT5MFL5</accession>
<evidence type="ECO:0000259" key="3">
    <source>
        <dbReference type="Pfam" id="PF00389"/>
    </source>
</evidence>
<protein>
    <submittedName>
        <fullName evidence="5">D-glycerate dehydrogenase</fullName>
    </submittedName>
</protein>
<keyword evidence="6" id="KW-1185">Reference proteome</keyword>
<dbReference type="Pfam" id="PF00389">
    <property type="entry name" value="2-Hacid_dh"/>
    <property type="match status" value="1"/>
</dbReference>
<gene>
    <name evidence="5" type="ORF">PSQ39_08730</name>
</gene>
<dbReference type="InterPro" id="IPR029753">
    <property type="entry name" value="D-isomer_DH_CS"/>
</dbReference>
<dbReference type="Gene3D" id="3.40.50.720">
    <property type="entry name" value="NAD(P)-binding Rossmann-like Domain"/>
    <property type="match status" value="2"/>
</dbReference>
<reference evidence="5 6" key="1">
    <citation type="submission" date="2023-02" db="EMBL/GenBank/DDBJ databases">
        <title>Bacterial whole genome sequence for Curvibacter sp. HBC28.</title>
        <authorList>
            <person name="Le V."/>
            <person name="Ko S.-R."/>
            <person name="Ahn C.-Y."/>
            <person name="Oh H.-M."/>
        </authorList>
    </citation>
    <scope>NUCLEOTIDE SEQUENCE [LARGE SCALE GENOMIC DNA]</scope>
    <source>
        <strain evidence="5 6">HBC28</strain>
    </source>
</reference>
<dbReference type="InterPro" id="IPR036291">
    <property type="entry name" value="NAD(P)-bd_dom_sf"/>
</dbReference>
<dbReference type="CDD" id="cd05301">
    <property type="entry name" value="GDH"/>
    <property type="match status" value="1"/>
</dbReference>